<dbReference type="EMBL" id="BPQB01000033">
    <property type="protein sequence ID" value="GJE93576.1"/>
    <property type="molecule type" value="Genomic_DNA"/>
</dbReference>
<dbReference type="InterPro" id="IPR002013">
    <property type="entry name" value="SAC_dom"/>
</dbReference>
<evidence type="ECO:0000256" key="1">
    <source>
        <dbReference type="ARBA" id="ARBA00004308"/>
    </source>
</evidence>
<dbReference type="GO" id="GO:0012505">
    <property type="term" value="C:endomembrane system"/>
    <property type="evidence" value="ECO:0007669"/>
    <property type="project" value="UniProtKB-SubCell"/>
</dbReference>
<proteinExistence type="predicted"/>
<reference evidence="6 7" key="1">
    <citation type="submission" date="2021-08" db="EMBL/GenBank/DDBJ databases">
        <title>Draft Genome Sequence of Phanerochaete sordida strain YK-624.</title>
        <authorList>
            <person name="Mori T."/>
            <person name="Dohra H."/>
            <person name="Suzuki T."/>
            <person name="Kawagishi H."/>
            <person name="Hirai H."/>
        </authorList>
    </citation>
    <scope>NUCLEOTIDE SEQUENCE [LARGE SCALE GENOMIC DNA]</scope>
    <source>
        <strain evidence="6 7">YK-624</strain>
    </source>
</reference>
<comment type="caution">
    <text evidence="6">The sequence shown here is derived from an EMBL/GenBank/DDBJ whole genome shotgun (WGS) entry which is preliminary data.</text>
</comment>
<accession>A0A9P3GES9</accession>
<keyword evidence="3" id="KW-0472">Membrane</keyword>
<dbReference type="GO" id="GO:0043813">
    <property type="term" value="F:phosphatidylinositol-3,5-bisphosphate 5-phosphatase activity"/>
    <property type="evidence" value="ECO:0007669"/>
    <property type="project" value="InterPro"/>
</dbReference>
<evidence type="ECO:0000256" key="4">
    <source>
        <dbReference type="SAM" id="MobiDB-lite"/>
    </source>
</evidence>
<dbReference type="PANTHER" id="PTHR45738:SF5">
    <property type="entry name" value="POLYPHOSPHOINOSITIDE PHOSPHATASE"/>
    <property type="match status" value="1"/>
</dbReference>
<dbReference type="PANTHER" id="PTHR45738">
    <property type="entry name" value="POLYPHOSPHOINOSITIDE PHOSPHATASE"/>
    <property type="match status" value="1"/>
</dbReference>
<evidence type="ECO:0000313" key="6">
    <source>
        <dbReference type="EMBL" id="GJE93576.1"/>
    </source>
</evidence>
<sequence length="837" mass="95779">MSFNKFILYENKLRFYIVVSNAADSRHKIIKIDRTTQGEELNVVEDDATYSGKQMTAMLKMLEDGNKGNGGLGRPRMFFGVAGFIRFTAGWYVVLIARRCPVALLGGHYIYHTEEIDILPVSSSHKVDKPAEEQRLMNIWKQVDLTKNFYFSYSYDLTSTLQHNLTRPNARRMFNDRFAWNYHMMTRAFQDASMSDSERERDANLKSQWIIPLVHGHVDQAKLTVLGRVIFITLIARRSRHHAGARYLKRGVNDEGNVANEVETEQIVSETLTTPFYYPAPHSPGETEDKGTCRPARRPSPNFTSYVQYRGSIPIYWTQETNAMVPKPPIEISVMDPFYTAASKHFDDLFARYGAPITILNLIKQREPQPRESKLLEEYTNCVRYLNQFLPTAKRMVYRAWDMSHAYKQKTQDVIGYLEDIAEESIMMTGFFHSGAEPYSHFVRNEIEYQTTGTYIPWRSRMLLQNGICRTNCVDCLDRTNAAQFVFGKRALGHQLYALGVVDSPNLAFDSDAVNMLTEMYHDHGDTLAMQYTGSALVNRVETYRRMPHWNSHSRDIIENFRRFYANSLLDADKQAAINLFLGIAADRTVTHVQRGGYRSWFRKEHLEPAYDLDECERGIQQFMQERGDFWVEYYRPLLFTSLGKHFVYSMNSTLKLPGKNAHDVDPYRNPSPFMPRHTAALHPPRLMDGVRRWISSGSPTSRKSTHIEPWNAPQSKASKTELKPDRTSTEFIAAALLDPSVPPEEAAEYGAYVAQCTQLSRAPHESAARKDQRTYDAAVALAASAADPDAAPARDRDVDTYALYVERGRPFVSDVVAGKERLPVAFDYEKWLGGVA</sequence>
<dbReference type="Pfam" id="PF02383">
    <property type="entry name" value="Syja_N"/>
    <property type="match status" value="1"/>
</dbReference>
<feature type="region of interest" description="Disordered" evidence="4">
    <location>
        <begin position="278"/>
        <end position="297"/>
    </location>
</feature>
<evidence type="ECO:0000256" key="3">
    <source>
        <dbReference type="ARBA" id="ARBA00023136"/>
    </source>
</evidence>
<evidence type="ECO:0000259" key="5">
    <source>
        <dbReference type="PROSITE" id="PS50275"/>
    </source>
</evidence>
<evidence type="ECO:0000256" key="2">
    <source>
        <dbReference type="ARBA" id="ARBA00022801"/>
    </source>
</evidence>
<feature type="region of interest" description="Disordered" evidence="4">
    <location>
        <begin position="696"/>
        <end position="725"/>
    </location>
</feature>
<keyword evidence="2" id="KW-0378">Hydrolase</keyword>
<comment type="subcellular location">
    <subcellularLocation>
        <location evidence="1">Endomembrane system</location>
    </subcellularLocation>
</comment>
<evidence type="ECO:0000313" key="7">
    <source>
        <dbReference type="Proteomes" id="UP000703269"/>
    </source>
</evidence>
<dbReference type="InterPro" id="IPR043573">
    <property type="entry name" value="Fig4-like"/>
</dbReference>
<feature type="domain" description="SAC" evidence="5">
    <location>
        <begin position="140"/>
        <end position="534"/>
    </location>
</feature>
<dbReference type="PROSITE" id="PS50275">
    <property type="entry name" value="SAC"/>
    <property type="match status" value="1"/>
</dbReference>
<organism evidence="6 7">
    <name type="scientific">Phanerochaete sordida</name>
    <dbReference type="NCBI Taxonomy" id="48140"/>
    <lineage>
        <taxon>Eukaryota</taxon>
        <taxon>Fungi</taxon>
        <taxon>Dikarya</taxon>
        <taxon>Basidiomycota</taxon>
        <taxon>Agaricomycotina</taxon>
        <taxon>Agaricomycetes</taxon>
        <taxon>Polyporales</taxon>
        <taxon>Phanerochaetaceae</taxon>
        <taxon>Phanerochaete</taxon>
    </lineage>
</organism>
<dbReference type="Proteomes" id="UP000703269">
    <property type="component" value="Unassembled WGS sequence"/>
</dbReference>
<dbReference type="GO" id="GO:0046856">
    <property type="term" value="P:phosphatidylinositol dephosphorylation"/>
    <property type="evidence" value="ECO:0007669"/>
    <property type="project" value="InterPro"/>
</dbReference>
<name>A0A9P3GES9_9APHY</name>
<dbReference type="OrthoDB" id="405996at2759"/>
<keyword evidence="7" id="KW-1185">Reference proteome</keyword>
<protein>
    <submittedName>
        <fullName evidence="6">SAC family polyphosphoinositide phosphatase</fullName>
    </submittedName>
</protein>
<dbReference type="AlphaFoldDB" id="A0A9P3GES9"/>
<gene>
    <name evidence="6" type="ORF">PsYK624_097350</name>
</gene>